<evidence type="ECO:0000259" key="2">
    <source>
        <dbReference type="Pfam" id="PF07635"/>
    </source>
</evidence>
<dbReference type="Proteomes" id="UP000318081">
    <property type="component" value="Chromosome"/>
</dbReference>
<keyword evidence="4" id="KW-1185">Reference proteome</keyword>
<sequence>MKMKRIIPLATRCVLLLATFMVDLVAGGVIGGGTAHAVELDRRQKAIVSTIGATINRAGKAYFEGKYDSSGNEIRKALEQVERAVDLGSPELYDAIVVHIDKISRAHAMLELEGISLPPFRRPPRPTGTASTPMASSDPPDPNSPDPNTPGTPPSGTLVSFTKDVAPILSSKCGRCHISERRGGFSTSSYTALMKGPPEGVVVFAGDVIGSRLIETIETGDMPRGGAKVSAAELDTLKTWITQGAKFDGNDPNQMLAAGNTPAPAMETKPPVITQATGNETVSFSFDIAPLLVEHCGGCHIDAMQVRGGLRMDTFVQMMRGGDSGAVITPGRGEASLLVKKLRGTATDGERMPAGGRPPLSDDSIALISKWIDEGATLDANQSQPIKVISKLAWASRASSAEMSAKRAELADRNYKLANSSTALTEYQTDHFRVVGSGSQQTLEVVGRAAEKHLKIAKSVARPASATAAEDYFHGRATIFVLPRRYDYSEFAKMVEQRSVPSDWSAHWQYDGIDAYAATVASETEDEEAIESRLLSPIVSLAVASRGSDVPRWFAEGIGSATAMQQNAKSRSEKEKLRVLAGEAASAVKDAKAFLDNKLTPEQADSFGTALAMSMLDRSRRKMLDATFRSLDDGKSFNDAFVGGFGVTPTIYIDQLLQFRR</sequence>
<accession>A0ABX5Y2W0</accession>
<evidence type="ECO:0000313" key="3">
    <source>
        <dbReference type="EMBL" id="QDV88609.1"/>
    </source>
</evidence>
<dbReference type="Pfam" id="PF07635">
    <property type="entry name" value="PSCyt1"/>
    <property type="match status" value="1"/>
</dbReference>
<proteinExistence type="predicted"/>
<feature type="compositionally biased region" description="Pro residues" evidence="1">
    <location>
        <begin position="139"/>
        <end position="153"/>
    </location>
</feature>
<feature type="domain" description="Cytochrome C Planctomycete-type" evidence="2">
    <location>
        <begin position="296"/>
        <end position="353"/>
    </location>
</feature>
<reference evidence="3 4" key="1">
    <citation type="submission" date="2019-02" db="EMBL/GenBank/DDBJ databases">
        <title>Deep-cultivation of Planctomycetes and their phenomic and genomic characterization uncovers novel biology.</title>
        <authorList>
            <person name="Wiegand S."/>
            <person name="Jogler M."/>
            <person name="Boedeker C."/>
            <person name="Pinto D."/>
            <person name="Vollmers J."/>
            <person name="Rivas-Marin E."/>
            <person name="Kohn T."/>
            <person name="Peeters S.H."/>
            <person name="Heuer A."/>
            <person name="Rast P."/>
            <person name="Oberbeckmann S."/>
            <person name="Bunk B."/>
            <person name="Jeske O."/>
            <person name="Meyerdierks A."/>
            <person name="Storesund J.E."/>
            <person name="Kallscheuer N."/>
            <person name="Luecker S."/>
            <person name="Lage O.M."/>
            <person name="Pohl T."/>
            <person name="Merkel B.J."/>
            <person name="Hornburger P."/>
            <person name="Mueller R.-W."/>
            <person name="Bruemmer F."/>
            <person name="Labrenz M."/>
            <person name="Spormann A.M."/>
            <person name="Op den Camp H."/>
            <person name="Overmann J."/>
            <person name="Amann R."/>
            <person name="Jetten M.S.M."/>
            <person name="Mascher T."/>
            <person name="Medema M.H."/>
            <person name="Devos D.P."/>
            <person name="Kaster A.-K."/>
            <person name="Ovreas L."/>
            <person name="Rohde M."/>
            <person name="Galperin M.Y."/>
            <person name="Jogler C."/>
        </authorList>
    </citation>
    <scope>NUCLEOTIDE SEQUENCE [LARGE SCALE GENOMIC DNA]</scope>
    <source>
        <strain evidence="3 4">TBK1r</strain>
    </source>
</reference>
<dbReference type="PANTHER" id="PTHR35889">
    <property type="entry name" value="CYCLOINULO-OLIGOSACCHARIDE FRUCTANOTRANSFERASE-RELATED"/>
    <property type="match status" value="1"/>
</dbReference>
<dbReference type="RefSeq" id="WP_145221075.1">
    <property type="nucleotide sequence ID" value="NZ_CP036432.1"/>
</dbReference>
<protein>
    <submittedName>
        <fullName evidence="3">Planctomycete cytochrome C</fullName>
    </submittedName>
</protein>
<evidence type="ECO:0000313" key="4">
    <source>
        <dbReference type="Proteomes" id="UP000318081"/>
    </source>
</evidence>
<feature type="region of interest" description="Disordered" evidence="1">
    <location>
        <begin position="116"/>
        <end position="160"/>
    </location>
</feature>
<name>A0ABX5Y2W0_9BACT</name>
<dbReference type="PANTHER" id="PTHR35889:SF3">
    <property type="entry name" value="F-BOX DOMAIN-CONTAINING PROTEIN"/>
    <property type="match status" value="1"/>
</dbReference>
<dbReference type="EMBL" id="CP036432">
    <property type="protein sequence ID" value="QDV88609.1"/>
    <property type="molecule type" value="Genomic_DNA"/>
</dbReference>
<gene>
    <name evidence="3" type="ORF">TBK1r_76440</name>
</gene>
<organism evidence="3 4">
    <name type="scientific">Stieleria magnilauensis</name>
    <dbReference type="NCBI Taxonomy" id="2527963"/>
    <lineage>
        <taxon>Bacteria</taxon>
        <taxon>Pseudomonadati</taxon>
        <taxon>Planctomycetota</taxon>
        <taxon>Planctomycetia</taxon>
        <taxon>Pirellulales</taxon>
        <taxon>Pirellulaceae</taxon>
        <taxon>Stieleria</taxon>
    </lineage>
</organism>
<evidence type="ECO:0000256" key="1">
    <source>
        <dbReference type="SAM" id="MobiDB-lite"/>
    </source>
</evidence>
<dbReference type="InterPro" id="IPR011429">
    <property type="entry name" value="Cyt_c_Planctomycete-type"/>
</dbReference>